<dbReference type="InterPro" id="IPR050495">
    <property type="entry name" value="ATG22/LtaA_families"/>
</dbReference>
<feature type="transmembrane region" description="Helical" evidence="6">
    <location>
        <begin position="334"/>
        <end position="356"/>
    </location>
</feature>
<evidence type="ECO:0000313" key="8">
    <source>
        <dbReference type="EMBL" id="WPL19628.1"/>
    </source>
</evidence>
<sequence>MVLVQTETRSPAREVFAWALYDWGNSAFATTVMAGFFPVFYSAISGRLDTEQAQFWFNIALALSSLLIGLSGPLFGVIADRGGWRNGFLAGFASLGIVATAALAWVQNGQWAMALLLYATASIGFAGGNIFYDSLLPHVARGRNMDRVSALGYALGYGGGGLLFALNVAMVLKFDWFGLSDAGAAVRLSFLSVSLWWLVFTLPLLFMVRTRQAREQVPTDQVWAGAWHQLVDTLKAIRAERLLVVFLIAYWLYIDGVNTVIKTAVFFGDRVLGLDQSGLISALLLTQFVALPAALLFGWVGQRIGARAGILIGLGVYLGVIVYAWALLESSRDFYLLAVAIGLVQGGVQSLSRSLFASLIPAHKSAEYFGVFNLVGKFATVLGPLLMALTPLLFVSASPRTSILPLALLFLIGGGLLLQLPHRPQR</sequence>
<evidence type="ECO:0000256" key="3">
    <source>
        <dbReference type="ARBA" id="ARBA00022692"/>
    </source>
</evidence>
<feature type="transmembrane region" description="Helical" evidence="6">
    <location>
        <begin position="308"/>
        <end position="328"/>
    </location>
</feature>
<feature type="transmembrane region" description="Helical" evidence="6">
    <location>
        <begin position="55"/>
        <end position="75"/>
    </location>
</feature>
<keyword evidence="5 6" id="KW-0472">Membrane</keyword>
<feature type="transmembrane region" description="Helical" evidence="6">
    <location>
        <begin position="111"/>
        <end position="132"/>
    </location>
</feature>
<proteinExistence type="predicted"/>
<evidence type="ECO:0000256" key="2">
    <source>
        <dbReference type="ARBA" id="ARBA00022448"/>
    </source>
</evidence>
<dbReference type="InterPro" id="IPR024671">
    <property type="entry name" value="Atg22-like"/>
</dbReference>
<dbReference type="InterPro" id="IPR020846">
    <property type="entry name" value="MFS_dom"/>
</dbReference>
<dbReference type="InterPro" id="IPR036259">
    <property type="entry name" value="MFS_trans_sf"/>
</dbReference>
<dbReference type="Gene3D" id="1.20.1250.20">
    <property type="entry name" value="MFS general substrate transporter like domains"/>
    <property type="match status" value="2"/>
</dbReference>
<dbReference type="EMBL" id="CP121472">
    <property type="protein sequence ID" value="WPL19628.1"/>
    <property type="molecule type" value="Genomic_DNA"/>
</dbReference>
<feature type="domain" description="Major facilitator superfamily (MFS) profile" evidence="7">
    <location>
        <begin position="242"/>
        <end position="426"/>
    </location>
</feature>
<feature type="transmembrane region" description="Helical" evidence="6">
    <location>
        <begin position="402"/>
        <end position="420"/>
    </location>
</feature>
<evidence type="ECO:0000256" key="6">
    <source>
        <dbReference type="SAM" id="Phobius"/>
    </source>
</evidence>
<feature type="transmembrane region" description="Helical" evidence="6">
    <location>
        <begin position="368"/>
        <end position="390"/>
    </location>
</feature>
<reference evidence="8 9" key="1">
    <citation type="journal article" date="2023" name="Microorganisms">
        <title>Thiorhodovibrio frisius and Trv. litoralis spp. nov., Two Novel Members from a Clade of Fastidious Purple Sulfur Bacteria That Exhibit Unique Red-Shifted Light-Harvesting Capabilities.</title>
        <authorList>
            <person name="Methner A."/>
            <person name="Kuzyk S.B."/>
            <person name="Petersen J."/>
            <person name="Bauer S."/>
            <person name="Brinkmann H."/>
            <person name="Sichau K."/>
            <person name="Wanner G."/>
            <person name="Wolf J."/>
            <person name="Neumann-Schaal M."/>
            <person name="Henke P."/>
            <person name="Tank M."/>
            <person name="Sproer C."/>
            <person name="Bunk B."/>
            <person name="Overmann J."/>
        </authorList>
    </citation>
    <scope>NUCLEOTIDE SEQUENCE [LARGE SCALE GENOMIC DNA]</scope>
    <source>
        <strain evidence="8 9">DSM 6702</strain>
    </source>
</reference>
<feature type="transmembrane region" description="Helical" evidence="6">
    <location>
        <begin position="87"/>
        <end position="105"/>
    </location>
</feature>
<name>A0ABZ0SEZ2_9GAMM</name>
<accession>A0ABZ0SEZ2</accession>
<dbReference type="Pfam" id="PF11700">
    <property type="entry name" value="ATG22"/>
    <property type="match status" value="1"/>
</dbReference>
<feature type="transmembrane region" description="Helical" evidence="6">
    <location>
        <begin position="153"/>
        <end position="172"/>
    </location>
</feature>
<evidence type="ECO:0000256" key="1">
    <source>
        <dbReference type="ARBA" id="ARBA00004127"/>
    </source>
</evidence>
<evidence type="ECO:0000256" key="5">
    <source>
        <dbReference type="ARBA" id="ARBA00023136"/>
    </source>
</evidence>
<dbReference type="PROSITE" id="PS50850">
    <property type="entry name" value="MFS"/>
    <property type="match status" value="1"/>
</dbReference>
<gene>
    <name evidence="8" type="ORF">Thiowin_04765</name>
</gene>
<evidence type="ECO:0000256" key="4">
    <source>
        <dbReference type="ARBA" id="ARBA00022989"/>
    </source>
</evidence>
<dbReference type="SUPFAM" id="SSF103473">
    <property type="entry name" value="MFS general substrate transporter"/>
    <property type="match status" value="1"/>
</dbReference>
<feature type="transmembrane region" description="Helical" evidence="6">
    <location>
        <begin position="242"/>
        <end position="267"/>
    </location>
</feature>
<evidence type="ECO:0000259" key="7">
    <source>
        <dbReference type="PROSITE" id="PS50850"/>
    </source>
</evidence>
<dbReference type="Proteomes" id="UP001432180">
    <property type="component" value="Chromosome"/>
</dbReference>
<dbReference type="PANTHER" id="PTHR23519">
    <property type="entry name" value="AUTOPHAGY-RELATED PROTEIN 22"/>
    <property type="match status" value="1"/>
</dbReference>
<comment type="subcellular location">
    <subcellularLocation>
        <location evidence="1">Endomembrane system</location>
        <topology evidence="1">Multi-pass membrane protein</topology>
    </subcellularLocation>
</comment>
<keyword evidence="3 6" id="KW-0812">Transmembrane</keyword>
<keyword evidence="4 6" id="KW-1133">Transmembrane helix</keyword>
<dbReference type="RefSeq" id="WP_328985379.1">
    <property type="nucleotide sequence ID" value="NZ_CP121472.1"/>
</dbReference>
<protein>
    <submittedName>
        <fullName evidence="8">Sugar (Glycoside-Pentoside-Hexuronide) transporter</fullName>
    </submittedName>
</protein>
<feature type="transmembrane region" description="Helical" evidence="6">
    <location>
        <begin position="184"/>
        <end position="206"/>
    </location>
</feature>
<keyword evidence="2" id="KW-0813">Transport</keyword>
<evidence type="ECO:0000313" key="9">
    <source>
        <dbReference type="Proteomes" id="UP001432180"/>
    </source>
</evidence>
<keyword evidence="9" id="KW-1185">Reference proteome</keyword>
<organism evidence="8 9">
    <name type="scientific">Thiorhodovibrio winogradskyi</name>
    <dbReference type="NCBI Taxonomy" id="77007"/>
    <lineage>
        <taxon>Bacteria</taxon>
        <taxon>Pseudomonadati</taxon>
        <taxon>Pseudomonadota</taxon>
        <taxon>Gammaproteobacteria</taxon>
        <taxon>Chromatiales</taxon>
        <taxon>Chromatiaceae</taxon>
        <taxon>Thiorhodovibrio</taxon>
    </lineage>
</organism>
<feature type="transmembrane region" description="Helical" evidence="6">
    <location>
        <begin position="20"/>
        <end position="43"/>
    </location>
</feature>
<feature type="transmembrane region" description="Helical" evidence="6">
    <location>
        <begin position="279"/>
        <end position="301"/>
    </location>
</feature>
<dbReference type="PANTHER" id="PTHR23519:SF1">
    <property type="entry name" value="AUTOPHAGY-RELATED PROTEIN 22"/>
    <property type="match status" value="1"/>
</dbReference>